<dbReference type="AlphaFoldDB" id="A0A502GC56"/>
<proteinExistence type="inferred from homology"/>
<dbReference type="SUPFAM" id="SSF53681">
    <property type="entry name" value="Aspartate/glutamate racemase"/>
    <property type="match status" value="1"/>
</dbReference>
<evidence type="ECO:0000256" key="1">
    <source>
        <dbReference type="ARBA" id="ARBA00038414"/>
    </source>
</evidence>
<comment type="similarity">
    <text evidence="1">Belongs to the HyuE racemase family.</text>
</comment>
<gene>
    <name evidence="2" type="ORF">EAH89_04915</name>
</gene>
<dbReference type="InterPro" id="IPR015942">
    <property type="entry name" value="Asp/Glu/hydantoin_racemase"/>
</dbReference>
<dbReference type="InterPro" id="IPR053714">
    <property type="entry name" value="Iso_Racemase_Enz_sf"/>
</dbReference>
<dbReference type="PANTHER" id="PTHR28047:SF5">
    <property type="entry name" value="PROTEIN DCG1"/>
    <property type="match status" value="1"/>
</dbReference>
<keyword evidence="3" id="KW-1185">Reference proteome</keyword>
<dbReference type="EMBL" id="RCZP01000003">
    <property type="protein sequence ID" value="TPG59847.1"/>
    <property type="molecule type" value="Genomic_DNA"/>
</dbReference>
<dbReference type="InterPro" id="IPR001920">
    <property type="entry name" value="Asp/Glu_race"/>
</dbReference>
<dbReference type="Proteomes" id="UP000317078">
    <property type="component" value="Unassembled WGS sequence"/>
</dbReference>
<dbReference type="GO" id="GO:0047661">
    <property type="term" value="F:amino-acid racemase activity"/>
    <property type="evidence" value="ECO:0007669"/>
    <property type="project" value="InterPro"/>
</dbReference>
<reference evidence="2 3" key="1">
    <citation type="journal article" date="2019" name="Environ. Microbiol.">
        <title>Species interactions and distinct microbial communities in high Arctic permafrost affected cryosols are associated with the CH4 and CO2 gas fluxes.</title>
        <authorList>
            <person name="Altshuler I."/>
            <person name="Hamel J."/>
            <person name="Turney S."/>
            <person name="Magnuson E."/>
            <person name="Levesque R."/>
            <person name="Greer C."/>
            <person name="Whyte L.G."/>
        </authorList>
    </citation>
    <scope>NUCLEOTIDE SEQUENCE [LARGE SCALE GENOMIC DNA]</scope>
    <source>
        <strain evidence="2 3">S9.3B</strain>
    </source>
</reference>
<sequence length="213" mass="22079">MERRILVINPNRDAACTAGIAAAVRPYDLPGRARFDTVGVAEGPAAIASWQDWYQAVPPLVALAEREPAEAYVVACVSDPGIEAVREATGRPVIGCFRAAVLGALARADRFGVIAFVEASKERQRRVLLSMGAEHGLAASEALNLGMAQLLDPEIPRAALLAAGRRLVEAGAGAVVLGCTGMAGHHAFLQEALDVPVIEPCAAGAVQALLAVA</sequence>
<accession>A0A502GC56</accession>
<dbReference type="Gene3D" id="3.40.50.12500">
    <property type="match status" value="1"/>
</dbReference>
<comment type="caution">
    <text evidence="2">The sequence shown here is derived from an EMBL/GenBank/DDBJ whole genome shotgun (WGS) entry which is preliminary data.</text>
</comment>
<dbReference type="PANTHER" id="PTHR28047">
    <property type="entry name" value="PROTEIN DCG1"/>
    <property type="match status" value="1"/>
</dbReference>
<dbReference type="InterPro" id="IPR052186">
    <property type="entry name" value="Hydantoin_racemase-like"/>
</dbReference>
<protein>
    <submittedName>
        <fullName evidence="2">Asp/Glu racemase</fullName>
    </submittedName>
</protein>
<dbReference type="Pfam" id="PF01177">
    <property type="entry name" value="Asp_Glu_race"/>
    <property type="match status" value="1"/>
</dbReference>
<evidence type="ECO:0000313" key="3">
    <source>
        <dbReference type="Proteomes" id="UP000317078"/>
    </source>
</evidence>
<organism evidence="2 3">
    <name type="scientific">Muricoccus nepalensis</name>
    <dbReference type="NCBI Taxonomy" id="1854500"/>
    <lineage>
        <taxon>Bacteria</taxon>
        <taxon>Pseudomonadati</taxon>
        <taxon>Pseudomonadota</taxon>
        <taxon>Alphaproteobacteria</taxon>
        <taxon>Acetobacterales</taxon>
        <taxon>Roseomonadaceae</taxon>
        <taxon>Muricoccus</taxon>
    </lineage>
</organism>
<evidence type="ECO:0000313" key="2">
    <source>
        <dbReference type="EMBL" id="TPG59847.1"/>
    </source>
</evidence>
<dbReference type="OrthoDB" id="9791723at2"/>
<name>A0A502GC56_9PROT</name>